<reference evidence="2 3" key="1">
    <citation type="submission" date="2022-10" db="EMBL/GenBank/DDBJ databases">
        <title>Identification of biosynthetic pathway for the production of the potent trypsin inhibitor radiosumin.</title>
        <authorList>
            <person name="Fewer D.P."/>
            <person name="Delbaje E."/>
            <person name="Ouyang X."/>
            <person name="Agostino P.D."/>
            <person name="Wahlsten M."/>
            <person name="Jokela J."/>
            <person name="Permi P."/>
            <person name="Haapaniemi E."/>
            <person name="Koistinen H."/>
        </authorList>
    </citation>
    <scope>NUCLEOTIDE SEQUENCE [LARGE SCALE GENOMIC DNA]</scope>
    <source>
        <strain evidence="2 3">NIES-515</strain>
    </source>
</reference>
<evidence type="ECO:0000313" key="3">
    <source>
        <dbReference type="Proteomes" id="UP001526143"/>
    </source>
</evidence>
<proteinExistence type="predicted"/>
<evidence type="ECO:0000259" key="1">
    <source>
        <dbReference type="PROSITE" id="PS50104"/>
    </source>
</evidence>
<dbReference type="SUPFAM" id="SSF52200">
    <property type="entry name" value="Toll/Interleukin receptor TIR domain"/>
    <property type="match status" value="1"/>
</dbReference>
<dbReference type="InterPro" id="IPR035897">
    <property type="entry name" value="Toll_tir_struct_dom_sf"/>
</dbReference>
<organism evidence="2 3">
    <name type="scientific">Plectonema radiosum NIES-515</name>
    <dbReference type="NCBI Taxonomy" id="2986073"/>
    <lineage>
        <taxon>Bacteria</taxon>
        <taxon>Bacillati</taxon>
        <taxon>Cyanobacteriota</taxon>
        <taxon>Cyanophyceae</taxon>
        <taxon>Oscillatoriophycideae</taxon>
        <taxon>Oscillatoriales</taxon>
        <taxon>Microcoleaceae</taxon>
        <taxon>Plectonema</taxon>
    </lineage>
</organism>
<name>A0ABT3B0J1_9CYAN</name>
<gene>
    <name evidence="2" type="ORF">OGM63_15415</name>
</gene>
<feature type="domain" description="TIR" evidence="1">
    <location>
        <begin position="218"/>
        <end position="360"/>
    </location>
</feature>
<dbReference type="PROSITE" id="PS50104">
    <property type="entry name" value="TIR"/>
    <property type="match status" value="1"/>
</dbReference>
<dbReference type="Pfam" id="PF13676">
    <property type="entry name" value="TIR_2"/>
    <property type="match status" value="1"/>
</dbReference>
<keyword evidence="3" id="KW-1185">Reference proteome</keyword>
<protein>
    <submittedName>
        <fullName evidence="2">TIR domain-containing protein</fullName>
    </submittedName>
</protein>
<comment type="caution">
    <text evidence="2">The sequence shown here is derived from an EMBL/GenBank/DDBJ whole genome shotgun (WGS) entry which is preliminary data.</text>
</comment>
<dbReference type="RefSeq" id="WP_263746467.1">
    <property type="nucleotide sequence ID" value="NZ_JAOWRF010000231.1"/>
</dbReference>
<dbReference type="InterPro" id="IPR024983">
    <property type="entry name" value="CHAT_dom"/>
</dbReference>
<dbReference type="InterPro" id="IPR000157">
    <property type="entry name" value="TIR_dom"/>
</dbReference>
<dbReference type="SMART" id="SM00255">
    <property type="entry name" value="TIR"/>
    <property type="match status" value="1"/>
</dbReference>
<evidence type="ECO:0000313" key="2">
    <source>
        <dbReference type="EMBL" id="MCV3214886.1"/>
    </source>
</evidence>
<dbReference type="Gene3D" id="3.40.50.10140">
    <property type="entry name" value="Toll/interleukin-1 receptor homology (TIR) domain"/>
    <property type="match status" value="1"/>
</dbReference>
<dbReference type="Pfam" id="PF12770">
    <property type="entry name" value="CHAT"/>
    <property type="match status" value="1"/>
</dbReference>
<accession>A0ABT3B0J1</accession>
<dbReference type="EMBL" id="JAOWRF010000231">
    <property type="protein sequence ID" value="MCV3214886.1"/>
    <property type="molecule type" value="Genomic_DNA"/>
</dbReference>
<dbReference type="Proteomes" id="UP001526143">
    <property type="component" value="Unassembled WGS sequence"/>
</dbReference>
<sequence length="367" mass="41478">MSSDTLIRKILVLAANPRNTSLLRLDEEVREIDEGLRRANKREQFKLEQKWAVRSRDFYRAILDYQPTIVHFCGHGAGEDGIILENETKQAAYIQADALASMFKLFARNGVECVVLNACYSEVQAEAISQHINYVIGMNQAIGDKAAINFAVAFYDALGAGQDIEFAFELGCSQINRNEQQTPILKKKPNSSSTVVEPNFAKNIHPVKNQLISMPSAKAIEVFFSYAPEDEKLRDKLEKHLSLLKREKVITGWHDRKIGAGQEWKNEIDIHLNTAQIILLLVSVDFIASDYCWDVEVKRAMERHEAEEARVIPVILDSVDWKSAPFGRLQHLPRGVKPVKKWGNRDEAFLEIAQNIRIVAGELAANP</sequence>